<feature type="compositionally biased region" description="Low complexity" evidence="1">
    <location>
        <begin position="80"/>
        <end position="89"/>
    </location>
</feature>
<dbReference type="Pfam" id="PF13005">
    <property type="entry name" value="zf-IS66"/>
    <property type="match status" value="1"/>
</dbReference>
<dbReference type="InterPro" id="IPR024463">
    <property type="entry name" value="Transposase_TnpC_homeodom"/>
</dbReference>
<evidence type="ECO:0000259" key="3">
    <source>
        <dbReference type="Pfam" id="PF13005"/>
    </source>
</evidence>
<proteinExistence type="predicted"/>
<sequence>MLMEADLPEDIEALRALALDQSRKLADVTVAKGEADAEIERLQSIIDAFMRHRFGRKSEQLDPDQLQLGLEDIETALGAARAAREAGTAQPKGDRPRKTNRGSLPAHLERIEQIVDIDDKACPCCGGGLHQIGEDVAERLDVVPTTFRVLVTRRPRYGCRSCESAVVQAPAPARIVEGGIPTEALIAQVLVAKYADHLPLYRQAQIYARQGIQLDRSTLADWVGRAAWYLRPLRDHILERLRRSERLFADETTAPVLDPGRGRTKTGQLWAYARDDRPWGGIDPPMMAYVYAADRKSERAEAHLGDFAGILQVDGYGGYTALAKRQQQITLAFCWSHVRRKFFDLADKSPVATEVLQRIAGLYAIESEVRGTDADHRRAARNEHARVIVEDLRNYLEARVRQVSAKSKLAEAIRYALSRWDGLTVFLDDGRVELDTNTVERSIRPLALNRKNALFVGSDEGGDNWAVIATLIENCKIAGINPHIWLTETLAKLADGHPANSVGDLMPWIDVG</sequence>
<accession>A0A2V3UZJ7</accession>
<dbReference type="InterPro" id="IPR024474">
    <property type="entry name" value="Znf_dom_IS66"/>
</dbReference>
<dbReference type="InterPro" id="IPR004291">
    <property type="entry name" value="Transposase_IS66_central"/>
</dbReference>
<dbReference type="Pfam" id="PF03050">
    <property type="entry name" value="DDE_Tnp_IS66"/>
    <property type="match status" value="1"/>
</dbReference>
<feature type="domain" description="Transposase IS66 zinc-finger binding" evidence="3">
    <location>
        <begin position="119"/>
        <end position="163"/>
    </location>
</feature>
<evidence type="ECO:0000259" key="2">
    <source>
        <dbReference type="Pfam" id="PF03050"/>
    </source>
</evidence>
<dbReference type="PANTHER" id="PTHR33678">
    <property type="entry name" value="BLL1576 PROTEIN"/>
    <property type="match status" value="1"/>
</dbReference>
<dbReference type="Pfam" id="PF13817">
    <property type="entry name" value="DDE_Tnp_IS66_C"/>
    <property type="match status" value="1"/>
</dbReference>
<feature type="region of interest" description="Disordered" evidence="1">
    <location>
        <begin position="80"/>
        <end position="104"/>
    </location>
</feature>
<comment type="caution">
    <text evidence="6">The sequence shown here is derived from an EMBL/GenBank/DDBJ whole genome shotgun (WGS) entry which is preliminary data.</text>
</comment>
<feature type="domain" description="Transposase IS66 central" evidence="2">
    <location>
        <begin position="179"/>
        <end position="463"/>
    </location>
</feature>
<dbReference type="Proteomes" id="UP000248014">
    <property type="component" value="Unassembled WGS sequence"/>
</dbReference>
<reference evidence="6 7" key="1">
    <citation type="submission" date="2018-05" db="EMBL/GenBank/DDBJ databases">
        <title>Genomic Encyclopedia of Type Strains, Phase IV (KMG-IV): sequencing the most valuable type-strain genomes for metagenomic binning, comparative biology and taxonomic classification.</title>
        <authorList>
            <person name="Goeker M."/>
        </authorList>
    </citation>
    <scope>NUCLEOTIDE SEQUENCE [LARGE SCALE GENOMIC DNA]</scope>
    <source>
        <strain evidence="6 7">DSM 3183</strain>
    </source>
</reference>
<dbReference type="AlphaFoldDB" id="A0A2V3UZJ7"/>
<dbReference type="OrthoDB" id="9800877at2"/>
<dbReference type="EMBL" id="QJJM01000045">
    <property type="protein sequence ID" value="PXW66196.1"/>
    <property type="molecule type" value="Genomic_DNA"/>
</dbReference>
<dbReference type="InterPro" id="IPR052344">
    <property type="entry name" value="Transposase-related"/>
</dbReference>
<evidence type="ECO:0000259" key="5">
    <source>
        <dbReference type="Pfam" id="PF13817"/>
    </source>
</evidence>
<evidence type="ECO:0000313" key="6">
    <source>
        <dbReference type="EMBL" id="PXW66196.1"/>
    </source>
</evidence>
<dbReference type="InterPro" id="IPR039552">
    <property type="entry name" value="IS66_C"/>
</dbReference>
<evidence type="ECO:0000256" key="1">
    <source>
        <dbReference type="SAM" id="MobiDB-lite"/>
    </source>
</evidence>
<dbReference type="NCBIfam" id="NF033517">
    <property type="entry name" value="transpos_IS66"/>
    <property type="match status" value="1"/>
</dbReference>
<dbReference type="Pfam" id="PF13007">
    <property type="entry name" value="LZ_Tnp_IS66"/>
    <property type="match status" value="1"/>
</dbReference>
<feature type="domain" description="Transposase TnpC homeodomain" evidence="4">
    <location>
        <begin position="41"/>
        <end position="112"/>
    </location>
</feature>
<dbReference type="PANTHER" id="PTHR33678:SF1">
    <property type="entry name" value="BLL1576 PROTEIN"/>
    <property type="match status" value="1"/>
</dbReference>
<protein>
    <submittedName>
        <fullName evidence="6">Transposase</fullName>
    </submittedName>
</protein>
<feature type="domain" description="Transposase IS66 C-terminal" evidence="5">
    <location>
        <begin position="470"/>
        <end position="508"/>
    </location>
</feature>
<evidence type="ECO:0000313" key="7">
    <source>
        <dbReference type="Proteomes" id="UP000248014"/>
    </source>
</evidence>
<evidence type="ECO:0000259" key="4">
    <source>
        <dbReference type="Pfam" id="PF13007"/>
    </source>
</evidence>
<organism evidence="6 7">
    <name type="scientific">Blastomonas natatoria</name>
    <dbReference type="NCBI Taxonomy" id="34015"/>
    <lineage>
        <taxon>Bacteria</taxon>
        <taxon>Pseudomonadati</taxon>
        <taxon>Pseudomonadota</taxon>
        <taxon>Alphaproteobacteria</taxon>
        <taxon>Sphingomonadales</taxon>
        <taxon>Sphingomonadaceae</taxon>
        <taxon>Blastomonas</taxon>
    </lineage>
</organism>
<gene>
    <name evidence="6" type="ORF">C7451_1451</name>
</gene>
<name>A0A2V3UZJ7_9SPHN</name>
<dbReference type="RefSeq" id="WP_110300477.1">
    <property type="nucleotide sequence ID" value="NZ_QJJM01000045.1"/>
</dbReference>
<keyword evidence="7" id="KW-1185">Reference proteome</keyword>